<feature type="transmembrane region" description="Helical" evidence="1">
    <location>
        <begin position="141"/>
        <end position="166"/>
    </location>
</feature>
<gene>
    <name evidence="2" type="ORF">CATMQ487_29480</name>
</gene>
<sequence length="793" mass="83033">MDANTKGFWSSVQQFFLVTWAEDPHILYIAASILLVSALLGGRWFYQPLRKLKQDLRKIAADLKKVATLESSQVHQWAAAEPGSFPGLREAWRETVARIVWLPAAQGARPVFAGSPRDLWTPPRLLAGRLNLGLAEAMPNLLVGVGLLFTFLFLTLALAGATKALADQGGGQHQLLDATRELLHTAGGKFVTSLAGLFASVAWTVFARWQMARLDGCCDAVLTELDRIAPFTGSERALVAQFDLFGGMLKTLEAQQATGQAVVNLLTSQKQLTEDLLGTTQELHLLSEEQKKILGNLTSDLVVALGSAIDTALAPRFDGMTQQLVSALERLTERIGTINQESLDRMAHEHARRLAEATKEEMAEFKGALVGLASQLAHAGSSLHSGAGEAARQIEDAGGELVARMGESGANFRADLAAAAKAMMDAAAASSGQLDNAGQRIAEGAEAAGAQLVTAMQGAADTLRERIDGAAMRLQTAGEQAATSIDSASASMSRHGEALATTMEAKVVQCAQTLERAGAQVDQAMTGVMLRLGEAAQQASAHWASGVAGAVDLLTLGAQTAAGVLGNSTAQAATSFDASAARLAEHAANFGEVMSAKLDAVAHSTAAMSREVLAIAEAAHRLAAQGEESAAHFQEGLVRAGVVVQAMGQTASSWEPLIASLHGAANDVRSSTVSIGELGRAMSAVNTDLAARAPQALAAIAQVTELLARTARETRDATESSRRAMDDTSKTLHKTVAEMREGVGAYSGQVAALHQQLDAALSKAISGINSSIHNMSGAIEALNDSFGQLPQRG</sequence>
<organism evidence="2 3">
    <name type="scientific">Sphaerotilus microaerophilus</name>
    <dbReference type="NCBI Taxonomy" id="2914710"/>
    <lineage>
        <taxon>Bacteria</taxon>
        <taxon>Pseudomonadati</taxon>
        <taxon>Pseudomonadota</taxon>
        <taxon>Betaproteobacteria</taxon>
        <taxon>Burkholderiales</taxon>
        <taxon>Sphaerotilaceae</taxon>
        <taxon>Sphaerotilus</taxon>
    </lineage>
</organism>
<dbReference type="EMBL" id="AP025730">
    <property type="protein sequence ID" value="BDI05978.1"/>
    <property type="molecule type" value="Genomic_DNA"/>
</dbReference>
<evidence type="ECO:0008006" key="4">
    <source>
        <dbReference type="Google" id="ProtNLM"/>
    </source>
</evidence>
<name>A0ABN6PN30_9BURK</name>
<keyword evidence="1" id="KW-1133">Transmembrane helix</keyword>
<accession>A0ABN6PN30</accession>
<keyword evidence="3" id="KW-1185">Reference proteome</keyword>
<evidence type="ECO:0000313" key="3">
    <source>
        <dbReference type="Proteomes" id="UP001057498"/>
    </source>
</evidence>
<protein>
    <recommendedName>
        <fullName evidence="4">Methyl-accepting chemotaxis protein</fullName>
    </recommendedName>
</protein>
<dbReference type="Proteomes" id="UP001057498">
    <property type="component" value="Chromosome"/>
</dbReference>
<keyword evidence="1" id="KW-0472">Membrane</keyword>
<reference evidence="2" key="1">
    <citation type="submission" date="2022-04" db="EMBL/GenBank/DDBJ databases">
        <title>Whole genome sequence of Sphaerotilus sp. FB-5.</title>
        <authorList>
            <person name="Takeda M."/>
            <person name="Narihara S."/>
            <person name="Akimoto M."/>
            <person name="Akimoto R."/>
            <person name="Nishiyashiki S."/>
            <person name="Murakami T."/>
        </authorList>
    </citation>
    <scope>NUCLEOTIDE SEQUENCE</scope>
    <source>
        <strain evidence="2">FB-5</strain>
    </source>
</reference>
<evidence type="ECO:0000256" key="1">
    <source>
        <dbReference type="SAM" id="Phobius"/>
    </source>
</evidence>
<proteinExistence type="predicted"/>
<feature type="transmembrane region" description="Helical" evidence="1">
    <location>
        <begin position="26"/>
        <end position="46"/>
    </location>
</feature>
<keyword evidence="1" id="KW-0812">Transmembrane</keyword>
<evidence type="ECO:0000313" key="2">
    <source>
        <dbReference type="EMBL" id="BDI05978.1"/>
    </source>
</evidence>